<dbReference type="EMBL" id="JBGNUJ010000006">
    <property type="protein sequence ID" value="KAL3958695.1"/>
    <property type="molecule type" value="Genomic_DNA"/>
</dbReference>
<accession>A0ACC4DQN7</accession>
<name>A0ACC4DQN7_PURLI</name>
<evidence type="ECO:0000313" key="1">
    <source>
        <dbReference type="EMBL" id="KAL3958695.1"/>
    </source>
</evidence>
<protein>
    <submittedName>
        <fullName evidence="1">Uncharacterized protein</fullName>
    </submittedName>
</protein>
<comment type="caution">
    <text evidence="1">The sequence shown here is derived from an EMBL/GenBank/DDBJ whole genome shotgun (WGS) entry which is preliminary data.</text>
</comment>
<gene>
    <name evidence="1" type="ORF">ACCO45_006857</name>
</gene>
<organism evidence="1 2">
    <name type="scientific">Purpureocillium lilacinum</name>
    <name type="common">Paecilomyces lilacinus</name>
    <dbReference type="NCBI Taxonomy" id="33203"/>
    <lineage>
        <taxon>Eukaryota</taxon>
        <taxon>Fungi</taxon>
        <taxon>Dikarya</taxon>
        <taxon>Ascomycota</taxon>
        <taxon>Pezizomycotina</taxon>
        <taxon>Sordariomycetes</taxon>
        <taxon>Hypocreomycetidae</taxon>
        <taxon>Hypocreales</taxon>
        <taxon>Ophiocordycipitaceae</taxon>
        <taxon>Purpureocillium</taxon>
    </lineage>
</organism>
<proteinExistence type="predicted"/>
<reference evidence="1" key="1">
    <citation type="submission" date="2024-12" db="EMBL/GenBank/DDBJ databases">
        <title>Comparative genomics and development of molecular markers within Purpureocillium lilacinum and among Purpureocillium species.</title>
        <authorList>
            <person name="Yeh Z.-Y."/>
            <person name="Ni N.-T."/>
            <person name="Lo P.-H."/>
            <person name="Mushyakhwo K."/>
            <person name="Lin C.-F."/>
            <person name="Nai Y.-S."/>
        </authorList>
    </citation>
    <scope>NUCLEOTIDE SEQUENCE</scope>
    <source>
        <strain evidence="1">NCHU-NPUST-175</strain>
    </source>
</reference>
<dbReference type="Proteomes" id="UP001638806">
    <property type="component" value="Unassembled WGS sequence"/>
</dbReference>
<evidence type="ECO:0000313" key="2">
    <source>
        <dbReference type="Proteomes" id="UP001638806"/>
    </source>
</evidence>
<keyword evidence="2" id="KW-1185">Reference proteome</keyword>
<sequence>MSRRGGPAGVAAEELSGWRLGLDARARATDTSQSVCKAGRSLAAQLRPRDLDLVRAAGETRGGTGLWPAGGGFETVAEVAQRRGRGVEEEKEEDEGLSEEGKETVGSARARGRQRGKAGQPGKGRTGDNWGAAAQLWVPRVVLCYWKAPKALYLGVTERSLLSWPALTGSFTAR</sequence>